<comment type="subcellular location">
    <subcellularLocation>
        <location evidence="1">Cytoplasm</location>
        <location evidence="1">Cytoskeleton</location>
        <location evidence="1">Cilium axoneme</location>
    </subcellularLocation>
</comment>
<feature type="compositionally biased region" description="Pro residues" evidence="2">
    <location>
        <begin position="292"/>
        <end position="302"/>
    </location>
</feature>
<evidence type="ECO:0000256" key="2">
    <source>
        <dbReference type="SAM" id="MobiDB-lite"/>
    </source>
</evidence>
<feature type="compositionally biased region" description="Low complexity" evidence="2">
    <location>
        <begin position="794"/>
        <end position="831"/>
    </location>
</feature>
<feature type="region of interest" description="Disordered" evidence="2">
    <location>
        <begin position="781"/>
        <end position="854"/>
    </location>
</feature>
<reference evidence="3" key="1">
    <citation type="journal article" date="2020" name="bioRxiv">
        <title>Comparative genomics of Chlamydomonas.</title>
        <authorList>
            <person name="Craig R.J."/>
            <person name="Hasan A.R."/>
            <person name="Ness R.W."/>
            <person name="Keightley P.D."/>
        </authorList>
    </citation>
    <scope>NUCLEOTIDE SEQUENCE</scope>
    <source>
        <strain evidence="3">CCAP 11/70</strain>
    </source>
</reference>
<organism evidence="3 4">
    <name type="scientific">Edaphochlamys debaryana</name>
    <dbReference type="NCBI Taxonomy" id="47281"/>
    <lineage>
        <taxon>Eukaryota</taxon>
        <taxon>Viridiplantae</taxon>
        <taxon>Chlorophyta</taxon>
        <taxon>core chlorophytes</taxon>
        <taxon>Chlorophyceae</taxon>
        <taxon>CS clade</taxon>
        <taxon>Chlamydomonadales</taxon>
        <taxon>Chlamydomonadales incertae sedis</taxon>
        <taxon>Edaphochlamys</taxon>
    </lineage>
</organism>
<evidence type="ECO:0000256" key="1">
    <source>
        <dbReference type="ARBA" id="ARBA00004430"/>
    </source>
</evidence>
<feature type="compositionally biased region" description="Low complexity" evidence="2">
    <location>
        <begin position="1052"/>
        <end position="1073"/>
    </location>
</feature>
<protein>
    <submittedName>
        <fullName evidence="3">Uncharacterized protein</fullName>
    </submittedName>
</protein>
<feature type="compositionally biased region" description="Pro residues" evidence="2">
    <location>
        <begin position="1106"/>
        <end position="1135"/>
    </location>
</feature>
<feature type="compositionally biased region" description="Low complexity" evidence="2">
    <location>
        <begin position="375"/>
        <end position="384"/>
    </location>
</feature>
<dbReference type="Gene3D" id="3.80.10.10">
    <property type="entry name" value="Ribonuclease Inhibitor"/>
    <property type="match status" value="2"/>
</dbReference>
<feature type="region of interest" description="Disordered" evidence="2">
    <location>
        <begin position="282"/>
        <end position="352"/>
    </location>
</feature>
<dbReference type="SUPFAM" id="SSF52058">
    <property type="entry name" value="L domain-like"/>
    <property type="match status" value="1"/>
</dbReference>
<dbReference type="InterPro" id="IPR032675">
    <property type="entry name" value="LRR_dom_sf"/>
</dbReference>
<feature type="region of interest" description="Disordered" evidence="2">
    <location>
        <begin position="1040"/>
        <end position="1174"/>
    </location>
</feature>
<proteinExistence type="predicted"/>
<feature type="compositionally biased region" description="Gly residues" evidence="2">
    <location>
        <begin position="303"/>
        <end position="317"/>
    </location>
</feature>
<sequence length="1369" mass="136213">MTLPCGPPGLQPLDAVRAYAEALRGAAAQARAQGRRLQAPGCAADGPGSGVLTGPGDRGEAADGRGRSPLAFKPPPGISAPLLPGLLQRFPYARTLGLHRSSLQHPAFEAAALEALALTCPGLSQLNVYDTLAWDFPQQLRCLAPLTQLTALKLWGLGAPGLDPSAQLAFGRGLMALSGLTRLQELTVRWLFGRQEVVWTCPQTPRLVSALQEGGARLRCLDLNAFLLDRAAAASLARVTSLRSLSLYFDSEGAGWEEVVSLLSLPELTRLVLSYEGDSMTGPWVGDGPPLADDPPQGPGPGPGLQAGPDGGGGPGEAAGHHPHPHGHGQPYLLAAGEHGPGPHGVAAHDPLEPPHALALAYGHGAGAGAGGAGPLAVGSPRLGQGQGQGRPGSGAGGGGGPPSTPRRRLPSWAPRPFTVQYMSLTTTPSLHRLLSRLDVLLPHLAYMSLSSVGEFGPGQRELEAGLMAMAQAGSRLSRMKLFCMELRPELLACITALPCLQELLLFNVWVAADGPLGAGAGQAGGGAGAAAGLGAAAGGGPLGPLGGAGGPLGGGLGGLGAGFEELLPGAMEGVEGVDEGAEPEEWEEGEEEEEAEAAEAEAEAAEAEAEALDPGLQAHGGAGPVAEGPAAAGPAGAEALLGAGPAAPPPAAPGPDLAAPTWRIAAVRSAVQQALALAGAEGGAGAALAPMPALEPPAAAAGAAGPGGGVEGALAAVLQGQLLHVGALEAQIQALLASPHQPQPPHAAGLEAQAVQLAALRVDLQAALAALGAGAVGGGPPPEGAGAGPGPLLPEGHGAAAAAPAGGAAEAPDAGPAAPEGAAGAEALPGAEEEDAPGAGAGPGPGAQPPGPVLAGPEAAAALAAAAVAGVAAGVAAGGGAGVGAEEDAVPALEGDGGGPLPHSVLLRNAYRATAMAQTQLEPLALLGGRLQQLLIEFGPEGSTCFITRGLVRTLEPLAPKLRSLHLLSWNMEGLQLTSLEPLSFSAFTALCSLTIANRISPDSQVNFVPPLPETTGHVIYTGDLPQTLRSLCVNRVNVMAGHPPPPPEPAAGAEQGQAGAQGQAAGAEPGPSTGLGKSHTAPGGAPEAVGPSAMEEGSPLANGGPPPTGNGPLPGPDPSPTPDPSDPPRPAAPNGPIATGGTAAAVAGAGPSSGPASSTTAAASASAPPGSPPLPAPPLLHVWLADCNLRGAPPEALLAALPGLQTLVLRNVSKPEDLPAGLLAAVRGLKDLTTLGLGGFNHRLLPHLHGLTQLRHLMLDPRRVDDLDGEPDWVAVGLEGDRSLAFHEAVMALVAAGGQRLRSVWLPDWAAPPHQMVQWQLQMAQVAPLAALRLVDHHYFWRLPSPVGCPEVQDRLQWWGFDAWNVL</sequence>
<feature type="compositionally biased region" description="Acidic residues" evidence="2">
    <location>
        <begin position="577"/>
        <end position="612"/>
    </location>
</feature>
<feature type="region of interest" description="Disordered" evidence="2">
    <location>
        <begin position="38"/>
        <end position="71"/>
    </location>
</feature>
<feature type="compositionally biased region" description="Low complexity" evidence="2">
    <location>
        <begin position="625"/>
        <end position="646"/>
    </location>
</feature>
<evidence type="ECO:0000313" key="3">
    <source>
        <dbReference type="EMBL" id="KAG2482097.1"/>
    </source>
</evidence>
<dbReference type="SUPFAM" id="SSF52047">
    <property type="entry name" value="RNI-like"/>
    <property type="match status" value="1"/>
</dbReference>
<feature type="compositionally biased region" description="Gly residues" evidence="2">
    <location>
        <begin position="385"/>
        <end position="402"/>
    </location>
</feature>
<comment type="caution">
    <text evidence="3">The sequence shown here is derived from an EMBL/GenBank/DDBJ whole genome shotgun (WGS) entry which is preliminary data.</text>
</comment>
<evidence type="ECO:0000313" key="4">
    <source>
        <dbReference type="Proteomes" id="UP000612055"/>
    </source>
</evidence>
<feature type="region of interest" description="Disordered" evidence="2">
    <location>
        <begin position="369"/>
        <end position="413"/>
    </location>
</feature>
<dbReference type="EMBL" id="JAEHOE010000263">
    <property type="protein sequence ID" value="KAG2482097.1"/>
    <property type="molecule type" value="Genomic_DNA"/>
</dbReference>
<feature type="region of interest" description="Disordered" evidence="2">
    <location>
        <begin position="577"/>
        <end position="657"/>
    </location>
</feature>
<accession>A0A836BMT9</accession>
<dbReference type="Proteomes" id="UP000612055">
    <property type="component" value="Unassembled WGS sequence"/>
</dbReference>
<feature type="compositionally biased region" description="Basic and acidic residues" evidence="2">
    <location>
        <begin position="57"/>
        <end position="66"/>
    </location>
</feature>
<feature type="compositionally biased region" description="Low complexity" evidence="2">
    <location>
        <begin position="1136"/>
        <end position="1170"/>
    </location>
</feature>
<dbReference type="OrthoDB" id="540973at2759"/>
<gene>
    <name evidence="3" type="ORF">HYH03_018953</name>
</gene>
<keyword evidence="4" id="KW-1185">Reference proteome</keyword>
<dbReference type="GO" id="GO:0005930">
    <property type="term" value="C:axoneme"/>
    <property type="evidence" value="ECO:0007669"/>
    <property type="project" value="UniProtKB-SubCell"/>
</dbReference>
<name>A0A836BMT9_9CHLO</name>